<comment type="catalytic activity">
    <reaction evidence="5">
        <text>(6S)-5-formyl-5,6,7,8-tetrahydrofolate + ATP = (6R)-5,10-methenyltetrahydrofolate + ADP + phosphate</text>
        <dbReference type="Rhea" id="RHEA:10488"/>
        <dbReference type="ChEBI" id="CHEBI:30616"/>
        <dbReference type="ChEBI" id="CHEBI:43474"/>
        <dbReference type="ChEBI" id="CHEBI:57455"/>
        <dbReference type="ChEBI" id="CHEBI:57457"/>
        <dbReference type="ChEBI" id="CHEBI:456216"/>
        <dbReference type="EC" id="6.3.3.2"/>
    </reaction>
</comment>
<comment type="cofactor">
    <cofactor evidence="5">
        <name>Mg(2+)</name>
        <dbReference type="ChEBI" id="CHEBI:18420"/>
    </cofactor>
</comment>
<gene>
    <name evidence="6" type="ORF">TMPK1_24090</name>
</gene>
<organism evidence="6 7">
    <name type="scientific">Roseiterribacter gracilis</name>
    <dbReference type="NCBI Taxonomy" id="2812848"/>
    <lineage>
        <taxon>Bacteria</taxon>
        <taxon>Pseudomonadati</taxon>
        <taxon>Pseudomonadota</taxon>
        <taxon>Alphaproteobacteria</taxon>
        <taxon>Rhodospirillales</taxon>
        <taxon>Roseiterribacteraceae</taxon>
        <taxon>Roseiterribacter</taxon>
    </lineage>
</organism>
<name>A0A8S8XE04_9PROT</name>
<dbReference type="SUPFAM" id="SSF100950">
    <property type="entry name" value="NagB/RpiA/CoA transferase-like"/>
    <property type="match status" value="1"/>
</dbReference>
<dbReference type="Pfam" id="PF01812">
    <property type="entry name" value="5-FTHF_cyc-lig"/>
    <property type="match status" value="1"/>
</dbReference>
<keyword evidence="5" id="KW-0479">Metal-binding</keyword>
<dbReference type="PANTHER" id="PTHR23407:SF1">
    <property type="entry name" value="5-FORMYLTETRAHYDROFOLATE CYCLO-LIGASE"/>
    <property type="match status" value="1"/>
</dbReference>
<keyword evidence="7" id="KW-1185">Reference proteome</keyword>
<feature type="binding site" evidence="4">
    <location>
        <begin position="139"/>
        <end position="147"/>
    </location>
    <ligand>
        <name>ATP</name>
        <dbReference type="ChEBI" id="CHEBI:30616"/>
    </ligand>
</feature>
<keyword evidence="2 4" id="KW-0547">Nucleotide-binding</keyword>
<dbReference type="InterPro" id="IPR037171">
    <property type="entry name" value="NagB/RpiA_transferase-like"/>
</dbReference>
<dbReference type="PANTHER" id="PTHR23407">
    <property type="entry name" value="ATPASE INHIBITOR/5-FORMYLTETRAHYDROFOLATE CYCLO-LIGASE"/>
    <property type="match status" value="1"/>
</dbReference>
<dbReference type="EC" id="6.3.3.2" evidence="5"/>
<dbReference type="GO" id="GO:0035999">
    <property type="term" value="P:tetrahydrofolate interconversion"/>
    <property type="evidence" value="ECO:0007669"/>
    <property type="project" value="TreeGrafter"/>
</dbReference>
<evidence type="ECO:0000256" key="5">
    <source>
        <dbReference type="RuleBase" id="RU361279"/>
    </source>
</evidence>
<feature type="binding site" evidence="4">
    <location>
        <position position="64"/>
    </location>
    <ligand>
        <name>substrate</name>
    </ligand>
</feature>
<reference evidence="6" key="1">
    <citation type="submission" date="2021-02" db="EMBL/GenBank/DDBJ databases">
        <title>Genome sequence of Rhodospirillales sp. strain TMPK1 isolated from soil.</title>
        <authorList>
            <person name="Nakai R."/>
            <person name="Kusada H."/>
            <person name="Tamaki H."/>
        </authorList>
    </citation>
    <scope>NUCLEOTIDE SEQUENCE</scope>
    <source>
        <strain evidence="6">TMPK1</strain>
    </source>
</reference>
<dbReference type="PIRSF" id="PIRSF006806">
    <property type="entry name" value="FTHF_cligase"/>
    <property type="match status" value="1"/>
</dbReference>
<dbReference type="InterPro" id="IPR002698">
    <property type="entry name" value="FTHF_cligase"/>
</dbReference>
<sequence>MQRSAPATQGVAIMNKASLREAAREAREAAFEAAPHAAHDLAAQFLRALQPGRVISGYSPIGSEIDIVPLLAMLAVQGATLALPVVRKATRILEFRAWSPGDVLEAGVFGTRHPTQDAKVVTPDMVLVPMLAFDDTGHRLGYGGGYYDATLAMLRAAGSVTAVGCAFAAQRVPSLPVESNDQKLDWLVTEQDAIRFS</sequence>
<dbReference type="GO" id="GO:0046872">
    <property type="term" value="F:metal ion binding"/>
    <property type="evidence" value="ECO:0007669"/>
    <property type="project" value="UniProtKB-KW"/>
</dbReference>
<keyword evidence="3 4" id="KW-0067">ATP-binding</keyword>
<evidence type="ECO:0000256" key="2">
    <source>
        <dbReference type="ARBA" id="ARBA00022741"/>
    </source>
</evidence>
<evidence type="ECO:0000256" key="3">
    <source>
        <dbReference type="ARBA" id="ARBA00022840"/>
    </source>
</evidence>
<proteinExistence type="inferred from homology"/>
<keyword evidence="5" id="KW-0460">Magnesium</keyword>
<dbReference type="AlphaFoldDB" id="A0A8S8XE04"/>
<dbReference type="NCBIfam" id="TIGR02727">
    <property type="entry name" value="MTHFS_bact"/>
    <property type="match status" value="1"/>
</dbReference>
<dbReference type="Proteomes" id="UP000681075">
    <property type="component" value="Unassembled WGS sequence"/>
</dbReference>
<feature type="binding site" evidence="4">
    <location>
        <begin position="16"/>
        <end position="20"/>
    </location>
    <ligand>
        <name>ATP</name>
        <dbReference type="ChEBI" id="CHEBI:30616"/>
    </ligand>
</feature>
<accession>A0A8S8XE04</accession>
<evidence type="ECO:0000313" key="6">
    <source>
        <dbReference type="EMBL" id="GIL40172.1"/>
    </source>
</evidence>
<dbReference type="Gene3D" id="3.40.50.10420">
    <property type="entry name" value="NagB/RpiA/CoA transferase-like"/>
    <property type="match status" value="1"/>
</dbReference>
<dbReference type="EMBL" id="BOPV01000001">
    <property type="protein sequence ID" value="GIL40172.1"/>
    <property type="molecule type" value="Genomic_DNA"/>
</dbReference>
<comment type="similarity">
    <text evidence="1 5">Belongs to the 5-formyltetrahydrofolate cyclo-ligase family.</text>
</comment>
<comment type="caution">
    <text evidence="6">The sequence shown here is derived from an EMBL/GenBank/DDBJ whole genome shotgun (WGS) entry which is preliminary data.</text>
</comment>
<evidence type="ECO:0000313" key="7">
    <source>
        <dbReference type="Proteomes" id="UP000681075"/>
    </source>
</evidence>
<dbReference type="GO" id="GO:0005524">
    <property type="term" value="F:ATP binding"/>
    <property type="evidence" value="ECO:0007669"/>
    <property type="project" value="UniProtKB-KW"/>
</dbReference>
<evidence type="ECO:0000256" key="4">
    <source>
        <dbReference type="PIRSR" id="PIRSR006806-1"/>
    </source>
</evidence>
<dbReference type="GO" id="GO:0009396">
    <property type="term" value="P:folic acid-containing compound biosynthetic process"/>
    <property type="evidence" value="ECO:0007669"/>
    <property type="project" value="TreeGrafter"/>
</dbReference>
<dbReference type="RefSeq" id="WP_420243281.1">
    <property type="nucleotide sequence ID" value="NZ_BOPV01000001.1"/>
</dbReference>
<evidence type="ECO:0000256" key="1">
    <source>
        <dbReference type="ARBA" id="ARBA00010638"/>
    </source>
</evidence>
<dbReference type="GO" id="GO:0030272">
    <property type="term" value="F:5-formyltetrahydrofolate cyclo-ligase activity"/>
    <property type="evidence" value="ECO:0007669"/>
    <property type="project" value="UniProtKB-EC"/>
</dbReference>
<protein>
    <recommendedName>
        <fullName evidence="5">5-formyltetrahydrofolate cyclo-ligase</fullName>
        <ecNumber evidence="5">6.3.3.2</ecNumber>
    </recommendedName>
</protein>
<dbReference type="InterPro" id="IPR024185">
    <property type="entry name" value="FTHF_cligase-like_sf"/>
</dbReference>